<dbReference type="EMBL" id="OC906409">
    <property type="protein sequence ID" value="CAD7650399.1"/>
    <property type="molecule type" value="Genomic_DNA"/>
</dbReference>
<accession>A0A7R9LZ16</accession>
<reference evidence="2" key="1">
    <citation type="submission" date="2020-11" db="EMBL/GenBank/DDBJ databases">
        <authorList>
            <person name="Tran Van P."/>
        </authorList>
    </citation>
    <scope>NUCLEOTIDE SEQUENCE</scope>
</reference>
<evidence type="ECO:0000313" key="3">
    <source>
        <dbReference type="Proteomes" id="UP000759131"/>
    </source>
</evidence>
<sequence length="20" mass="2094">MQSSILVTGGTVHSISFSKD</sequence>
<protein>
    <submittedName>
        <fullName evidence="2">Uncharacterized protein</fullName>
    </submittedName>
</protein>
<evidence type="ECO:0000256" key="1">
    <source>
        <dbReference type="SAM" id="MobiDB-lite"/>
    </source>
</evidence>
<feature type="region of interest" description="Disordered" evidence="1">
    <location>
        <begin position="1"/>
        <end position="20"/>
    </location>
</feature>
<evidence type="ECO:0000313" key="2">
    <source>
        <dbReference type="EMBL" id="CAD7650399.1"/>
    </source>
</evidence>
<name>A0A7R9LZ16_9ACAR</name>
<proteinExistence type="predicted"/>
<dbReference type="EMBL" id="CAJPIZ010051834">
    <property type="protein sequence ID" value="CAG2122892.1"/>
    <property type="molecule type" value="Genomic_DNA"/>
</dbReference>
<organism evidence="2">
    <name type="scientific">Medioppia subpectinata</name>
    <dbReference type="NCBI Taxonomy" id="1979941"/>
    <lineage>
        <taxon>Eukaryota</taxon>
        <taxon>Metazoa</taxon>
        <taxon>Ecdysozoa</taxon>
        <taxon>Arthropoda</taxon>
        <taxon>Chelicerata</taxon>
        <taxon>Arachnida</taxon>
        <taxon>Acari</taxon>
        <taxon>Acariformes</taxon>
        <taxon>Sarcoptiformes</taxon>
        <taxon>Oribatida</taxon>
        <taxon>Brachypylina</taxon>
        <taxon>Oppioidea</taxon>
        <taxon>Oppiidae</taxon>
        <taxon>Medioppia</taxon>
    </lineage>
</organism>
<dbReference type="Proteomes" id="UP000759131">
    <property type="component" value="Unassembled WGS sequence"/>
</dbReference>
<keyword evidence="3" id="KW-1185">Reference proteome</keyword>
<gene>
    <name evidence="2" type="ORF">OSB1V03_LOCUS22837</name>
</gene>
<dbReference type="AlphaFoldDB" id="A0A7R9LZ16"/>